<feature type="non-terminal residue" evidence="1">
    <location>
        <position position="35"/>
    </location>
</feature>
<evidence type="ECO:0000313" key="1">
    <source>
        <dbReference type="EMBL" id="CDW46003.1"/>
    </source>
</evidence>
<dbReference type="EMBL" id="HACA01028642">
    <property type="protein sequence ID" value="CDW46003.1"/>
    <property type="molecule type" value="Transcribed_RNA"/>
</dbReference>
<proteinExistence type="predicted"/>
<dbReference type="AlphaFoldDB" id="A0A0K2V625"/>
<name>A0A0K2V625_LEPSM</name>
<accession>A0A0K2V625</accession>
<protein>
    <submittedName>
        <fullName evidence="1">Uncharacterized protein</fullName>
    </submittedName>
</protein>
<sequence length="35" mass="4142">MGMNASGDNYCKRVDIAFRRHIFMKFEKNCNFLPS</sequence>
<organism evidence="1">
    <name type="scientific">Lepeophtheirus salmonis</name>
    <name type="common">Salmon louse</name>
    <name type="synonym">Caligus salmonis</name>
    <dbReference type="NCBI Taxonomy" id="72036"/>
    <lineage>
        <taxon>Eukaryota</taxon>
        <taxon>Metazoa</taxon>
        <taxon>Ecdysozoa</taxon>
        <taxon>Arthropoda</taxon>
        <taxon>Crustacea</taxon>
        <taxon>Multicrustacea</taxon>
        <taxon>Hexanauplia</taxon>
        <taxon>Copepoda</taxon>
        <taxon>Siphonostomatoida</taxon>
        <taxon>Caligidae</taxon>
        <taxon>Lepeophtheirus</taxon>
    </lineage>
</organism>
<reference evidence="1" key="1">
    <citation type="submission" date="2014-05" db="EMBL/GenBank/DDBJ databases">
        <authorList>
            <person name="Chronopoulou M."/>
        </authorList>
    </citation>
    <scope>NUCLEOTIDE SEQUENCE</scope>
    <source>
        <tissue evidence="1">Whole organism</tissue>
    </source>
</reference>